<feature type="domain" description="Ice-binding protein C-terminal" evidence="2">
    <location>
        <begin position="61"/>
        <end position="82"/>
    </location>
</feature>
<name>A0A0F9F4L6_9ZZZZ</name>
<keyword evidence="1" id="KW-1133">Transmembrane helix</keyword>
<dbReference type="InterPro" id="IPR013424">
    <property type="entry name" value="Ice-binding_C"/>
</dbReference>
<organism evidence="3">
    <name type="scientific">marine sediment metagenome</name>
    <dbReference type="NCBI Taxonomy" id="412755"/>
    <lineage>
        <taxon>unclassified sequences</taxon>
        <taxon>metagenomes</taxon>
        <taxon>ecological metagenomes</taxon>
    </lineage>
</organism>
<protein>
    <recommendedName>
        <fullName evidence="2">Ice-binding protein C-terminal domain-containing protein</fullName>
    </recommendedName>
</protein>
<dbReference type="Pfam" id="PF07589">
    <property type="entry name" value="PEP-CTERM"/>
    <property type="match status" value="1"/>
</dbReference>
<comment type="caution">
    <text evidence="3">The sequence shown here is derived from an EMBL/GenBank/DDBJ whole genome shotgun (WGS) entry which is preliminary data.</text>
</comment>
<dbReference type="EMBL" id="LAZR01024967">
    <property type="protein sequence ID" value="KKL73411.1"/>
    <property type="molecule type" value="Genomic_DNA"/>
</dbReference>
<evidence type="ECO:0000256" key="1">
    <source>
        <dbReference type="SAM" id="Phobius"/>
    </source>
</evidence>
<evidence type="ECO:0000259" key="2">
    <source>
        <dbReference type="Pfam" id="PF07589"/>
    </source>
</evidence>
<sequence length="84" mass="8881">KLGIGIEESAQSTNIHLAQIVIPDGSLGVGVEMTGMVSWAILDGNGNRTGQYDDQEVSLVIPEPATLGLLVIGGLVALRRRRRS</sequence>
<gene>
    <name evidence="3" type="ORF">LCGC14_2075190</name>
</gene>
<keyword evidence="1" id="KW-0472">Membrane</keyword>
<evidence type="ECO:0000313" key="3">
    <source>
        <dbReference type="EMBL" id="KKL73411.1"/>
    </source>
</evidence>
<dbReference type="AlphaFoldDB" id="A0A0F9F4L6"/>
<feature type="transmembrane region" description="Helical" evidence="1">
    <location>
        <begin position="59"/>
        <end position="78"/>
    </location>
</feature>
<feature type="non-terminal residue" evidence="3">
    <location>
        <position position="1"/>
    </location>
</feature>
<dbReference type="NCBIfam" id="TIGR02595">
    <property type="entry name" value="PEP_CTERM"/>
    <property type="match status" value="1"/>
</dbReference>
<reference evidence="3" key="1">
    <citation type="journal article" date="2015" name="Nature">
        <title>Complex archaea that bridge the gap between prokaryotes and eukaryotes.</title>
        <authorList>
            <person name="Spang A."/>
            <person name="Saw J.H."/>
            <person name="Jorgensen S.L."/>
            <person name="Zaremba-Niedzwiedzka K."/>
            <person name="Martijn J."/>
            <person name="Lind A.E."/>
            <person name="van Eijk R."/>
            <person name="Schleper C."/>
            <person name="Guy L."/>
            <person name="Ettema T.J."/>
        </authorList>
    </citation>
    <scope>NUCLEOTIDE SEQUENCE</scope>
</reference>
<keyword evidence="1" id="KW-0812">Transmembrane</keyword>
<proteinExistence type="predicted"/>
<accession>A0A0F9F4L6</accession>